<dbReference type="Proteomes" id="UP000469452">
    <property type="component" value="Unassembled WGS sequence"/>
</dbReference>
<dbReference type="VEuPathDB" id="FungiDB:H257_01562"/>
<keyword evidence="1" id="KW-0812">Transmembrane</keyword>
<evidence type="ECO:0000256" key="1">
    <source>
        <dbReference type="SAM" id="Phobius"/>
    </source>
</evidence>
<name>A0A6A4ZII5_APHAT</name>
<organism evidence="2 3">
    <name type="scientific">Aphanomyces astaci</name>
    <name type="common">Crayfish plague agent</name>
    <dbReference type="NCBI Taxonomy" id="112090"/>
    <lineage>
        <taxon>Eukaryota</taxon>
        <taxon>Sar</taxon>
        <taxon>Stramenopiles</taxon>
        <taxon>Oomycota</taxon>
        <taxon>Saprolegniomycetes</taxon>
        <taxon>Saprolegniales</taxon>
        <taxon>Verrucalvaceae</taxon>
        <taxon>Aphanomyces</taxon>
    </lineage>
</organism>
<reference evidence="2 3" key="1">
    <citation type="submission" date="2019-06" db="EMBL/GenBank/DDBJ databases">
        <title>Genomics analysis of Aphanomyces spp. identifies a new class of oomycete effector associated with host adaptation.</title>
        <authorList>
            <person name="Gaulin E."/>
        </authorList>
    </citation>
    <scope>NUCLEOTIDE SEQUENCE [LARGE SCALE GENOMIC DNA]</scope>
    <source>
        <strain evidence="2 3">E</strain>
    </source>
</reference>
<sequence length="149" mass="17049">MDTWSPNLTGRVAFDDMKRKPAEARLHESTRSHGIWTWLSMLYMHEDTHNQGRIGDFSYLLANFGWHGATSVSFPYSPCIMVAVEVIVVVVVVLIIYIAIRLRQNFIMYQQGYAPIPDDEKPVLSKHLITQSKDSVELIIAKDHPAKHK</sequence>
<protein>
    <submittedName>
        <fullName evidence="2">Uncharacterized protein</fullName>
    </submittedName>
</protein>
<comment type="caution">
    <text evidence="2">The sequence shown here is derived from an EMBL/GenBank/DDBJ whole genome shotgun (WGS) entry which is preliminary data.</text>
</comment>
<dbReference type="AlphaFoldDB" id="A0A6A4ZII5"/>
<keyword evidence="1" id="KW-1133">Transmembrane helix</keyword>
<evidence type="ECO:0000313" key="2">
    <source>
        <dbReference type="EMBL" id="KAF0708211.1"/>
    </source>
</evidence>
<accession>A0A6A4ZII5</accession>
<proteinExistence type="predicted"/>
<feature type="transmembrane region" description="Helical" evidence="1">
    <location>
        <begin position="80"/>
        <end position="100"/>
    </location>
</feature>
<gene>
    <name evidence="2" type="ORF">AaE_013305</name>
</gene>
<evidence type="ECO:0000313" key="3">
    <source>
        <dbReference type="Proteomes" id="UP000469452"/>
    </source>
</evidence>
<dbReference type="EMBL" id="VJMI01019115">
    <property type="protein sequence ID" value="KAF0708211.1"/>
    <property type="molecule type" value="Genomic_DNA"/>
</dbReference>
<keyword evidence="1" id="KW-0472">Membrane</keyword>